<accession>A0A834ND46</accession>
<keyword evidence="2" id="KW-1185">Reference proteome</keyword>
<sequence>MFENSSNSKSETLKYFNRIENNTWWIEKRNLGSAFATAGAGTAGAGSTGAVCYCCHLQHRYDVVKPAKRIIPC</sequence>
<proteinExistence type="predicted"/>
<organism evidence="1 2">
    <name type="scientific">Vespula vulgaris</name>
    <name type="common">Yellow jacket</name>
    <name type="synonym">Wasp</name>
    <dbReference type="NCBI Taxonomy" id="7454"/>
    <lineage>
        <taxon>Eukaryota</taxon>
        <taxon>Metazoa</taxon>
        <taxon>Ecdysozoa</taxon>
        <taxon>Arthropoda</taxon>
        <taxon>Hexapoda</taxon>
        <taxon>Insecta</taxon>
        <taxon>Pterygota</taxon>
        <taxon>Neoptera</taxon>
        <taxon>Endopterygota</taxon>
        <taxon>Hymenoptera</taxon>
        <taxon>Apocrita</taxon>
        <taxon>Aculeata</taxon>
        <taxon>Vespoidea</taxon>
        <taxon>Vespidae</taxon>
        <taxon>Vespinae</taxon>
        <taxon>Vespula</taxon>
    </lineage>
</organism>
<dbReference type="Proteomes" id="UP000614350">
    <property type="component" value="Unassembled WGS sequence"/>
</dbReference>
<comment type="caution">
    <text evidence="1">The sequence shown here is derived from an EMBL/GenBank/DDBJ whole genome shotgun (WGS) entry which is preliminary data.</text>
</comment>
<evidence type="ECO:0000313" key="2">
    <source>
        <dbReference type="Proteomes" id="UP000614350"/>
    </source>
</evidence>
<evidence type="ECO:0000313" key="1">
    <source>
        <dbReference type="EMBL" id="KAF7404585.1"/>
    </source>
</evidence>
<gene>
    <name evidence="1" type="ORF">HZH66_003491</name>
</gene>
<protein>
    <submittedName>
        <fullName evidence="1">Uncharacterized protein</fullName>
    </submittedName>
</protein>
<dbReference type="AlphaFoldDB" id="A0A834ND46"/>
<name>A0A834ND46_VESVU</name>
<reference evidence="1" key="1">
    <citation type="journal article" date="2020" name="G3 (Bethesda)">
        <title>High-Quality Assemblies for Three Invasive Social Wasps from the &lt;i&gt;Vespula&lt;/i&gt; Genus.</title>
        <authorList>
            <person name="Harrop T.W.R."/>
            <person name="Guhlin J."/>
            <person name="McLaughlin G.M."/>
            <person name="Permina E."/>
            <person name="Stockwell P."/>
            <person name="Gilligan J."/>
            <person name="Le Lec M.F."/>
            <person name="Gruber M.A.M."/>
            <person name="Quinn O."/>
            <person name="Lovegrove M."/>
            <person name="Duncan E.J."/>
            <person name="Remnant E.J."/>
            <person name="Van Eeckhoven J."/>
            <person name="Graham B."/>
            <person name="Knapp R.A."/>
            <person name="Langford K.W."/>
            <person name="Kronenberg Z."/>
            <person name="Press M.O."/>
            <person name="Eacker S.M."/>
            <person name="Wilson-Rankin E.E."/>
            <person name="Purcell J."/>
            <person name="Lester P.J."/>
            <person name="Dearden P.K."/>
        </authorList>
    </citation>
    <scope>NUCLEOTIDE SEQUENCE</scope>
    <source>
        <strain evidence="1">Marl-1</strain>
    </source>
</reference>
<dbReference type="EMBL" id="JACSEA010000003">
    <property type="protein sequence ID" value="KAF7404585.1"/>
    <property type="molecule type" value="Genomic_DNA"/>
</dbReference>